<proteinExistence type="predicted"/>
<dbReference type="AlphaFoldDB" id="A0AAV4RED7"/>
<protein>
    <submittedName>
        <fullName evidence="2">Uncharacterized protein</fullName>
    </submittedName>
</protein>
<reference evidence="2 3" key="1">
    <citation type="submission" date="2021-06" db="EMBL/GenBank/DDBJ databases">
        <title>Caerostris extrusa draft genome.</title>
        <authorList>
            <person name="Kono N."/>
            <person name="Arakawa K."/>
        </authorList>
    </citation>
    <scope>NUCLEOTIDE SEQUENCE [LARGE SCALE GENOMIC DNA]</scope>
</reference>
<keyword evidence="3" id="KW-1185">Reference proteome</keyword>
<name>A0AAV4RED7_CAEEX</name>
<accession>A0AAV4RED7</accession>
<organism evidence="2 3">
    <name type="scientific">Caerostris extrusa</name>
    <name type="common">Bark spider</name>
    <name type="synonym">Caerostris bankana</name>
    <dbReference type="NCBI Taxonomy" id="172846"/>
    <lineage>
        <taxon>Eukaryota</taxon>
        <taxon>Metazoa</taxon>
        <taxon>Ecdysozoa</taxon>
        <taxon>Arthropoda</taxon>
        <taxon>Chelicerata</taxon>
        <taxon>Arachnida</taxon>
        <taxon>Araneae</taxon>
        <taxon>Araneomorphae</taxon>
        <taxon>Entelegynae</taxon>
        <taxon>Araneoidea</taxon>
        <taxon>Araneidae</taxon>
        <taxon>Caerostris</taxon>
    </lineage>
</organism>
<evidence type="ECO:0000313" key="3">
    <source>
        <dbReference type="Proteomes" id="UP001054945"/>
    </source>
</evidence>
<sequence>MHKTDNRQSDRNLQIQLCVKKEQEEKKWESKMLNTLAWHPKRVSQLHGFQAHSVSNTFDDAARWAKSSLLPTTSEGCRQVRGRDSISKRRVSSLLA</sequence>
<dbReference type="Proteomes" id="UP001054945">
    <property type="component" value="Unassembled WGS sequence"/>
</dbReference>
<evidence type="ECO:0000313" key="2">
    <source>
        <dbReference type="EMBL" id="GIY20254.1"/>
    </source>
</evidence>
<evidence type="ECO:0000256" key="1">
    <source>
        <dbReference type="SAM" id="MobiDB-lite"/>
    </source>
</evidence>
<feature type="region of interest" description="Disordered" evidence="1">
    <location>
        <begin position="75"/>
        <end position="96"/>
    </location>
</feature>
<dbReference type="EMBL" id="BPLR01007860">
    <property type="protein sequence ID" value="GIY20254.1"/>
    <property type="molecule type" value="Genomic_DNA"/>
</dbReference>
<comment type="caution">
    <text evidence="2">The sequence shown here is derived from an EMBL/GenBank/DDBJ whole genome shotgun (WGS) entry which is preliminary data.</text>
</comment>
<gene>
    <name evidence="2" type="ORF">CEXT_446741</name>
</gene>